<protein>
    <submittedName>
        <fullName evidence="2">Uncharacterized protein</fullName>
    </submittedName>
</protein>
<feature type="compositionally biased region" description="Low complexity" evidence="1">
    <location>
        <begin position="120"/>
        <end position="132"/>
    </location>
</feature>
<keyword evidence="3" id="KW-1185">Reference proteome</keyword>
<evidence type="ECO:0000313" key="3">
    <source>
        <dbReference type="Proteomes" id="UP000653411"/>
    </source>
</evidence>
<reference evidence="2" key="2">
    <citation type="submission" date="2020-09" db="EMBL/GenBank/DDBJ databases">
        <authorList>
            <person name="Sun Q."/>
            <person name="Zhou Y."/>
        </authorList>
    </citation>
    <scope>NUCLEOTIDE SEQUENCE</scope>
    <source>
        <strain evidence="2">CGMCC 4.7110</strain>
    </source>
</reference>
<gene>
    <name evidence="2" type="ORF">GCM10011578_098780</name>
</gene>
<name>A0A917XQD5_9ACTN</name>
<organism evidence="2 3">
    <name type="scientific">Streptomyces fuscichromogenes</name>
    <dbReference type="NCBI Taxonomy" id="1324013"/>
    <lineage>
        <taxon>Bacteria</taxon>
        <taxon>Bacillati</taxon>
        <taxon>Actinomycetota</taxon>
        <taxon>Actinomycetes</taxon>
        <taxon>Kitasatosporales</taxon>
        <taxon>Streptomycetaceae</taxon>
        <taxon>Streptomyces</taxon>
    </lineage>
</organism>
<dbReference type="Proteomes" id="UP000653411">
    <property type="component" value="Unassembled WGS sequence"/>
</dbReference>
<dbReference type="AlphaFoldDB" id="A0A917XQD5"/>
<accession>A0A917XQD5</accession>
<comment type="caution">
    <text evidence="2">The sequence shown here is derived from an EMBL/GenBank/DDBJ whole genome shotgun (WGS) entry which is preliminary data.</text>
</comment>
<dbReference type="EMBL" id="BMML01000051">
    <property type="protein sequence ID" value="GGN46155.1"/>
    <property type="molecule type" value="Genomic_DNA"/>
</dbReference>
<proteinExistence type="predicted"/>
<dbReference type="RefSeq" id="WP_189269550.1">
    <property type="nucleotide sequence ID" value="NZ_BMML01000051.1"/>
</dbReference>
<feature type="region of interest" description="Disordered" evidence="1">
    <location>
        <begin position="99"/>
        <end position="144"/>
    </location>
</feature>
<sequence>MAAGRAGQEWWEQAVAFVPGLVAAEPAPEAARLAALVFDACPPGRAAQLEAVVRTALGTPLPAALLAEVLPAGTERVDGTVEPLASWLPVWGWLARSRAASTSRSNDPHRSQGSSSPRCAAPIPQQSAAPPSVRRPRSWPTPPF</sequence>
<reference evidence="2" key="1">
    <citation type="journal article" date="2014" name="Int. J. Syst. Evol. Microbiol.">
        <title>Complete genome sequence of Corynebacterium casei LMG S-19264T (=DSM 44701T), isolated from a smear-ripened cheese.</title>
        <authorList>
            <consortium name="US DOE Joint Genome Institute (JGI-PGF)"/>
            <person name="Walter F."/>
            <person name="Albersmeier A."/>
            <person name="Kalinowski J."/>
            <person name="Ruckert C."/>
        </authorList>
    </citation>
    <scope>NUCLEOTIDE SEQUENCE</scope>
    <source>
        <strain evidence="2">CGMCC 4.7110</strain>
    </source>
</reference>
<evidence type="ECO:0000313" key="2">
    <source>
        <dbReference type="EMBL" id="GGN46155.1"/>
    </source>
</evidence>
<evidence type="ECO:0000256" key="1">
    <source>
        <dbReference type="SAM" id="MobiDB-lite"/>
    </source>
</evidence>